<feature type="region of interest" description="Disordered" evidence="1">
    <location>
        <begin position="197"/>
        <end position="217"/>
    </location>
</feature>
<keyword evidence="3" id="KW-1185">Reference proteome</keyword>
<dbReference type="EMBL" id="JARVKM010000002">
    <property type="protein sequence ID" value="KAK9782912.1"/>
    <property type="molecule type" value="Genomic_DNA"/>
</dbReference>
<accession>A0ABR2Y855</accession>
<dbReference type="Proteomes" id="UP001465668">
    <property type="component" value="Unassembled WGS sequence"/>
</dbReference>
<evidence type="ECO:0000313" key="2">
    <source>
        <dbReference type="EMBL" id="KAK9782912.1"/>
    </source>
</evidence>
<dbReference type="PANTHER" id="PTHR38166">
    <property type="entry name" value="C2H2-TYPE DOMAIN-CONTAINING PROTEIN-RELATED"/>
    <property type="match status" value="1"/>
</dbReference>
<feature type="compositionally biased region" description="Polar residues" evidence="1">
    <location>
        <begin position="509"/>
        <end position="524"/>
    </location>
</feature>
<evidence type="ECO:0000256" key="1">
    <source>
        <dbReference type="SAM" id="MobiDB-lite"/>
    </source>
</evidence>
<evidence type="ECO:0000313" key="3">
    <source>
        <dbReference type="Proteomes" id="UP001465668"/>
    </source>
</evidence>
<dbReference type="PANTHER" id="PTHR38166:SF1">
    <property type="entry name" value="C2H2-TYPE DOMAIN-CONTAINING PROTEIN"/>
    <property type="match status" value="1"/>
</dbReference>
<gene>
    <name evidence="2" type="ORF">SCAR479_01255</name>
</gene>
<feature type="compositionally biased region" description="Low complexity" evidence="1">
    <location>
        <begin position="197"/>
        <end position="207"/>
    </location>
</feature>
<feature type="compositionally biased region" description="Polar residues" evidence="1">
    <location>
        <begin position="252"/>
        <end position="273"/>
    </location>
</feature>
<name>A0ABR2Y855_9PEZI</name>
<protein>
    <submittedName>
        <fullName evidence="2">C2H2-type domain-containing protein</fullName>
    </submittedName>
</protein>
<reference evidence="2 3" key="1">
    <citation type="submission" date="2024-02" db="EMBL/GenBank/DDBJ databases">
        <title>First draft genome assembly of two strains of Seiridium cardinale.</title>
        <authorList>
            <person name="Emiliani G."/>
            <person name="Scali E."/>
        </authorList>
    </citation>
    <scope>NUCLEOTIDE SEQUENCE [LARGE SCALE GENOMIC DNA]</scope>
    <source>
        <strain evidence="2 3">BM-138-000479</strain>
    </source>
</reference>
<proteinExistence type="predicted"/>
<organism evidence="2 3">
    <name type="scientific">Seiridium cardinale</name>
    <dbReference type="NCBI Taxonomy" id="138064"/>
    <lineage>
        <taxon>Eukaryota</taxon>
        <taxon>Fungi</taxon>
        <taxon>Dikarya</taxon>
        <taxon>Ascomycota</taxon>
        <taxon>Pezizomycotina</taxon>
        <taxon>Sordariomycetes</taxon>
        <taxon>Xylariomycetidae</taxon>
        <taxon>Amphisphaeriales</taxon>
        <taxon>Sporocadaceae</taxon>
        <taxon>Seiridium</taxon>
    </lineage>
</organism>
<sequence>MENAIPDLLHDLALADPKRLGVIQSSVVGFVLEVAERCCQLDSYHEESLQRFLGYPVIPVAVQGYPTFSGIEQFTGLEVSFDVLLDAASAQKAHTATNCVRLKGSRIGLEVVDWMGGVLYWHRTGFYKDSAYLTEHPGSHAIGNPRYTGFSEADLRSCRHVVCSHAEKLIHAQSTFDGSNWNTPLSTLKSIVASSSKSGTFSASSSSETTRIQNDGNRSSKFLESVCSRLTAKFQKSRNEGALENPRYRPSTEATGSGASSCKTTNNSSGTNHSIKRQRKNSNSSGEDGDRRDQRDAKRPRTQLPNGTGRLEFLACPFWKFDPAKHPKCLKNRLASISYVKQHMRRSHTPKYYCQRCYLIFSNERDRNQHMETFCELCPSACTHAIWSPQSMELQKKARGTEREQWCRIWKILFPGRTPPTSIYVDLDRSEDFCLLHEFSQQRGPTIVQEELDAHGLLFRDGVTNEEVQSAIRRALDMIFEIFRESGTAGVLDNRHPSLSHPQDRDSNVRTSQPYTPGRSTTDSGIMVASSSSDSLQLRGSVSRNHIYANGNRQIYESMEAPELPERPVISWDIDDIQSTFAAGHLDIEGVARPETQDQTVGSQSVLTNYQANPFLPLFSEQPMIQQLRENDASLLDSHLRVHRTNEPPSGGVEELDRNQNFDFEFMRWDNVLTTANEHIDPTN</sequence>
<feature type="region of interest" description="Disordered" evidence="1">
    <location>
        <begin position="237"/>
        <end position="308"/>
    </location>
</feature>
<feature type="compositionally biased region" description="Basic and acidic residues" evidence="1">
    <location>
        <begin position="288"/>
        <end position="299"/>
    </location>
</feature>
<feature type="region of interest" description="Disordered" evidence="1">
    <location>
        <begin position="491"/>
        <end position="527"/>
    </location>
</feature>
<comment type="caution">
    <text evidence="2">The sequence shown here is derived from an EMBL/GenBank/DDBJ whole genome shotgun (WGS) entry which is preliminary data.</text>
</comment>
<feature type="compositionally biased region" description="Polar residues" evidence="1">
    <location>
        <begin position="208"/>
        <end position="217"/>
    </location>
</feature>